<dbReference type="KEGG" id="shun:DWB77_04342"/>
<feature type="chain" id="PRO_5039443340" description="Gram-positive cocci surface proteins LPxTG domain-containing protein" evidence="3">
    <location>
        <begin position="30"/>
        <end position="109"/>
    </location>
</feature>
<keyword evidence="5" id="KW-1185">Reference proteome</keyword>
<feature type="signal peptide" evidence="3">
    <location>
        <begin position="1"/>
        <end position="29"/>
    </location>
</feature>
<feature type="transmembrane region" description="Helical" evidence="2">
    <location>
        <begin position="77"/>
        <end position="97"/>
    </location>
</feature>
<evidence type="ECO:0000256" key="3">
    <source>
        <dbReference type="SAM" id="SignalP"/>
    </source>
</evidence>
<proteinExistence type="predicted"/>
<name>A0A387HMV6_9ACTN</name>
<dbReference type="EMBL" id="CP032698">
    <property type="protein sequence ID" value="AYG82172.1"/>
    <property type="molecule type" value="Genomic_DNA"/>
</dbReference>
<dbReference type="AlphaFoldDB" id="A0A387HMV6"/>
<dbReference type="RefSeq" id="WP_120722797.1">
    <property type="nucleotide sequence ID" value="NZ_CP032698.1"/>
</dbReference>
<accession>A0A387HMV6</accession>
<dbReference type="Proteomes" id="UP000271554">
    <property type="component" value="Chromosome"/>
</dbReference>
<sequence length="109" mass="10400">MYKLSGSAARAALVTGLVSALGTGYAAHATDRPGAAPPPASAPHTAPHTAPHAPGGAPVRPGAAPPTLADTGADANATLLGALSVGAVVTGAAAVALSRRSSRGRYGEE</sequence>
<keyword evidence="3" id="KW-0732">Signal</keyword>
<evidence type="ECO:0000256" key="1">
    <source>
        <dbReference type="SAM" id="MobiDB-lite"/>
    </source>
</evidence>
<keyword evidence="2" id="KW-0812">Transmembrane</keyword>
<keyword evidence="2" id="KW-0472">Membrane</keyword>
<evidence type="ECO:0000256" key="2">
    <source>
        <dbReference type="SAM" id="Phobius"/>
    </source>
</evidence>
<evidence type="ECO:0000313" key="5">
    <source>
        <dbReference type="Proteomes" id="UP000271554"/>
    </source>
</evidence>
<evidence type="ECO:0000313" key="4">
    <source>
        <dbReference type="EMBL" id="AYG82172.1"/>
    </source>
</evidence>
<gene>
    <name evidence="4" type="ORF">DWB77_04342</name>
</gene>
<feature type="region of interest" description="Disordered" evidence="1">
    <location>
        <begin position="28"/>
        <end position="72"/>
    </location>
</feature>
<evidence type="ECO:0008006" key="6">
    <source>
        <dbReference type="Google" id="ProtNLM"/>
    </source>
</evidence>
<feature type="compositionally biased region" description="Low complexity" evidence="1">
    <location>
        <begin position="42"/>
        <end position="66"/>
    </location>
</feature>
<organism evidence="4 5">
    <name type="scientific">Streptomyces hundungensis</name>
    <dbReference type="NCBI Taxonomy" id="1077946"/>
    <lineage>
        <taxon>Bacteria</taxon>
        <taxon>Bacillati</taxon>
        <taxon>Actinomycetota</taxon>
        <taxon>Actinomycetes</taxon>
        <taxon>Kitasatosporales</taxon>
        <taxon>Streptomycetaceae</taxon>
        <taxon>Streptomyces</taxon>
    </lineage>
</organism>
<keyword evidence="2" id="KW-1133">Transmembrane helix</keyword>
<reference evidence="4 5" key="1">
    <citation type="submission" date="2018-10" db="EMBL/GenBank/DDBJ databases">
        <title>Relationship between Morphology and Antimicrobial Activity in Streptomyces.</title>
        <authorList>
            <person name="Kang H.J."/>
            <person name="Kim S.B."/>
        </authorList>
    </citation>
    <scope>NUCLEOTIDE SEQUENCE [LARGE SCALE GENOMIC DNA]</scope>
    <source>
        <strain evidence="4 5">BH38</strain>
    </source>
</reference>
<protein>
    <recommendedName>
        <fullName evidence="6">Gram-positive cocci surface proteins LPxTG domain-containing protein</fullName>
    </recommendedName>
</protein>